<gene>
    <name evidence="1" type="ORF">BTN49_2880</name>
</gene>
<protein>
    <submittedName>
        <fullName evidence="1">Mobile element protein</fullName>
    </submittedName>
</protein>
<keyword evidence="2" id="KW-1185">Reference proteome</keyword>
<comment type="caution">
    <text evidence="1">The sequence shown here is derived from an EMBL/GenBank/DDBJ whole genome shotgun (WGS) entry which is preliminary data.</text>
</comment>
<reference evidence="2" key="1">
    <citation type="submission" date="2017-04" db="EMBL/GenBank/DDBJ databases">
        <title>Genome evolution of the luminous symbionts of deep sea anglerfish.</title>
        <authorList>
            <person name="Hendry T.A."/>
        </authorList>
    </citation>
    <scope>NUCLEOTIDE SEQUENCE [LARGE SCALE GENOMIC DNA]</scope>
</reference>
<proteinExistence type="predicted"/>
<evidence type="ECO:0000313" key="2">
    <source>
        <dbReference type="Proteomes" id="UP000219020"/>
    </source>
</evidence>
<sequence length="38" mass="4461">MMGKAKHKISNWKQYNQALVNRGSVTFWIDATTIKAWH</sequence>
<dbReference type="EMBL" id="NBYY01000034">
    <property type="protein sequence ID" value="PCS21341.1"/>
    <property type="molecule type" value="Genomic_DNA"/>
</dbReference>
<evidence type="ECO:0000313" key="1">
    <source>
        <dbReference type="EMBL" id="PCS21341.1"/>
    </source>
</evidence>
<organism evidence="1 2">
    <name type="scientific">Candidatus Enterovibrio escicola</name>
    <dbReference type="NCBI Taxonomy" id="1927127"/>
    <lineage>
        <taxon>Bacteria</taxon>
        <taxon>Pseudomonadati</taxon>
        <taxon>Pseudomonadota</taxon>
        <taxon>Gammaproteobacteria</taxon>
        <taxon>Vibrionales</taxon>
        <taxon>Vibrionaceae</taxon>
        <taxon>Enterovibrio</taxon>
    </lineage>
</organism>
<accession>A0A2A5SZL6</accession>
<name>A0A2A5SZL6_9GAMM</name>
<dbReference type="Proteomes" id="UP000219020">
    <property type="component" value="Unassembled WGS sequence"/>
</dbReference>
<dbReference type="AlphaFoldDB" id="A0A2A5SZL6"/>